<protein>
    <submittedName>
        <fullName evidence="2">RCG37803</fullName>
    </submittedName>
</protein>
<evidence type="ECO:0000313" key="2">
    <source>
        <dbReference type="EMBL" id="EDL82792.1"/>
    </source>
</evidence>
<feature type="non-terminal residue" evidence="2">
    <location>
        <position position="31"/>
    </location>
</feature>
<dbReference type="AlphaFoldDB" id="A6MGR7"/>
<feature type="region of interest" description="Disordered" evidence="1">
    <location>
        <begin position="1"/>
        <end position="31"/>
    </location>
</feature>
<dbReference type="Proteomes" id="UP000234681">
    <property type="component" value="Unassembled WGS sequence"/>
</dbReference>
<dbReference type="EMBL" id="DS030589">
    <property type="protein sequence ID" value="EDL82792.1"/>
    <property type="molecule type" value="Genomic_DNA"/>
</dbReference>
<organism evidence="2 3">
    <name type="scientific">Rattus norvegicus</name>
    <name type="common">Rat</name>
    <dbReference type="NCBI Taxonomy" id="10116"/>
    <lineage>
        <taxon>Eukaryota</taxon>
        <taxon>Metazoa</taxon>
        <taxon>Chordata</taxon>
        <taxon>Craniata</taxon>
        <taxon>Vertebrata</taxon>
        <taxon>Euteleostomi</taxon>
        <taxon>Mammalia</taxon>
        <taxon>Eutheria</taxon>
        <taxon>Euarchontoglires</taxon>
        <taxon>Glires</taxon>
        <taxon>Rodentia</taxon>
        <taxon>Myomorpha</taxon>
        <taxon>Muroidea</taxon>
        <taxon>Muridae</taxon>
        <taxon>Murinae</taxon>
        <taxon>Rattus</taxon>
    </lineage>
</organism>
<name>A6MGR7_RAT</name>
<proteinExistence type="predicted"/>
<feature type="compositionally biased region" description="Basic and acidic residues" evidence="1">
    <location>
        <begin position="1"/>
        <end position="13"/>
    </location>
</feature>
<evidence type="ECO:0000313" key="3">
    <source>
        <dbReference type="Proteomes" id="UP000234681"/>
    </source>
</evidence>
<sequence>MVVPEEREGRDETNLDLARGTAAMDTPTDTR</sequence>
<gene>
    <name evidence="2" type="ORF">rCG_37803</name>
</gene>
<reference evidence="3" key="1">
    <citation type="submission" date="2005-06" db="EMBL/GenBank/DDBJ databases">
        <authorList>
            <person name="Mural R.J."/>
            <person name="Li P.W."/>
            <person name="Adams M.D."/>
            <person name="Amanatides P.G."/>
            <person name="Baden-Tillson H."/>
            <person name="Barnstead M."/>
            <person name="Chin S.H."/>
            <person name="Dew I."/>
            <person name="Evans C.A."/>
            <person name="Ferriera S."/>
            <person name="Flanigan M."/>
            <person name="Fosler C."/>
            <person name="Glodek A."/>
            <person name="Gu Z."/>
            <person name="Holt R.A."/>
            <person name="Jennings D."/>
            <person name="Kraft C.L."/>
            <person name="Lu F."/>
            <person name="Nguyen T."/>
            <person name="Nusskern D.R."/>
            <person name="Pfannkoch C.M."/>
            <person name="Sitter C."/>
            <person name="Sutton G.G."/>
            <person name="Venter J.C."/>
            <person name="Wang Z."/>
            <person name="Woodage T."/>
            <person name="Zheng X.H."/>
            <person name="Zhong F."/>
        </authorList>
    </citation>
    <scope>NUCLEOTIDE SEQUENCE [LARGE SCALE GENOMIC DNA]</scope>
    <source>
        <strain>BN</strain>
        <strain evidence="3">Sprague-Dawley</strain>
    </source>
</reference>
<evidence type="ECO:0000256" key="1">
    <source>
        <dbReference type="SAM" id="MobiDB-lite"/>
    </source>
</evidence>
<accession>A6MGR7</accession>